<dbReference type="Proteomes" id="UP001057375">
    <property type="component" value="Unassembled WGS sequence"/>
</dbReference>
<keyword evidence="3" id="KW-1185">Reference proteome</keyword>
<accession>A0ABQ5KXW1</accession>
<evidence type="ECO:0000256" key="1">
    <source>
        <dbReference type="SAM" id="MobiDB-lite"/>
    </source>
</evidence>
<evidence type="ECO:0000313" key="3">
    <source>
        <dbReference type="Proteomes" id="UP001057375"/>
    </source>
</evidence>
<sequence length="609" mass="69399">MGLFDSLRKTNGLPIFVHEGSISCIPIPRDDPTILNLYFEKIKSIFDIKSTFEDTSLIARKMMKGECSSGQSTQIWIPFTSSVSVKGVYICLSGYKDPPSHLIITSFSSATTNIVEVYEFPSFKGVHWYYLPIDLSDIVLCRIEGEGRDKKYFNILSLAFFREETSEEYLSRKFREKIWYKTPIVESKFVKEGDYESKGRDSIPIPRDDPEIIIPSFSNVKGNDNSYCKESEFYDKTFQAQNMLQGKDYASMSHISIPFISPSSIKGAYICIDKNASSPSLQFIFSHFNDASKTYKPGYDVKMTKRTWKRYEFTRPKSRYEWHFLPIDLDNVVLCEIEGKGTWIEKKSRSFSICSLVFIRGEAKGTKLPSKLLKCAGFSSDNPKDSLSKSTSSRQQNPTTRTTLPVLINKGGYDCIPIPRDAPIIVEPQFSNIQSRNETQSIKSAEYDQSFNAKKMMKGEGNSGFSTHICIPFSSSSSMKGAYMCLSSYETPPSYLSLIFTTSKRSRITKKYEFPHFEGMHWYFLPVDLSDIIKCEIEGKGGKKEYFNILSLVFCREESSEESMARKIKEQLWVKSPIVKSEFIKEGDKGAIPIPRDDPKVVKLSLSMV</sequence>
<evidence type="ECO:0000313" key="2">
    <source>
        <dbReference type="EMBL" id="GKT37278.1"/>
    </source>
</evidence>
<proteinExistence type="predicted"/>
<protein>
    <submittedName>
        <fullName evidence="2">Uncharacterized protein</fullName>
    </submittedName>
</protein>
<comment type="caution">
    <text evidence="2">The sequence shown here is derived from an EMBL/GenBank/DDBJ whole genome shotgun (WGS) entry which is preliminary data.</text>
</comment>
<feature type="region of interest" description="Disordered" evidence="1">
    <location>
        <begin position="380"/>
        <end position="402"/>
    </location>
</feature>
<reference evidence="2" key="1">
    <citation type="submission" date="2022-03" db="EMBL/GenBank/DDBJ databases">
        <title>Draft genome sequence of Aduncisulcus paluster, a free-living microaerophilic Fornicata.</title>
        <authorList>
            <person name="Yuyama I."/>
            <person name="Kume K."/>
            <person name="Tamura T."/>
            <person name="Inagaki Y."/>
            <person name="Hashimoto T."/>
        </authorList>
    </citation>
    <scope>NUCLEOTIDE SEQUENCE</scope>
    <source>
        <strain evidence="2">NY0171</strain>
    </source>
</reference>
<gene>
    <name evidence="2" type="ORF">ADUPG1_010097</name>
</gene>
<organism evidence="2 3">
    <name type="scientific">Aduncisulcus paluster</name>
    <dbReference type="NCBI Taxonomy" id="2918883"/>
    <lineage>
        <taxon>Eukaryota</taxon>
        <taxon>Metamonada</taxon>
        <taxon>Carpediemonas-like organisms</taxon>
        <taxon>Aduncisulcus</taxon>
    </lineage>
</organism>
<dbReference type="EMBL" id="BQXS01011438">
    <property type="protein sequence ID" value="GKT37278.1"/>
    <property type="molecule type" value="Genomic_DNA"/>
</dbReference>
<feature type="non-terminal residue" evidence="2">
    <location>
        <position position="609"/>
    </location>
</feature>
<name>A0ABQ5KXW1_9EUKA</name>
<feature type="compositionally biased region" description="Polar residues" evidence="1">
    <location>
        <begin position="388"/>
        <end position="402"/>
    </location>
</feature>